<dbReference type="RefSeq" id="WP_268148381.1">
    <property type="nucleotide sequence ID" value="NZ_JAPPUW010000004.1"/>
</dbReference>
<dbReference type="Proteomes" id="UP001152766">
    <property type="component" value="Unassembled WGS sequence"/>
</dbReference>
<evidence type="ECO:0000256" key="3">
    <source>
        <dbReference type="PIRNR" id="PIRNR029218"/>
    </source>
</evidence>
<evidence type="ECO:0000256" key="2">
    <source>
        <dbReference type="ARBA" id="ARBA00022649"/>
    </source>
</evidence>
<reference evidence="4" key="1">
    <citation type="submission" date="2019-02" db="EMBL/GenBank/DDBJ databases">
        <title>Draft genome of the type strain Pelomonas aquatica CCUG 52575T.</title>
        <authorList>
            <person name="Gomila M."/>
            <person name="Lalucat J."/>
        </authorList>
    </citation>
    <scope>NUCLEOTIDE SEQUENCE</scope>
    <source>
        <strain evidence="4">CCUG 52575</strain>
    </source>
</reference>
<dbReference type="AlphaFoldDB" id="A0A9X4R3E0"/>
<dbReference type="PANTHER" id="PTHR33755">
    <property type="entry name" value="TOXIN PARE1-RELATED"/>
    <property type="match status" value="1"/>
</dbReference>
<dbReference type="Gene3D" id="3.30.2310.20">
    <property type="entry name" value="RelE-like"/>
    <property type="match status" value="1"/>
</dbReference>
<organism evidence="4 5">
    <name type="scientific">Pelomonas aquatica</name>
    <dbReference type="NCBI Taxonomy" id="431058"/>
    <lineage>
        <taxon>Bacteria</taxon>
        <taxon>Pseudomonadati</taxon>
        <taxon>Pseudomonadota</taxon>
        <taxon>Betaproteobacteria</taxon>
        <taxon>Burkholderiales</taxon>
        <taxon>Sphaerotilaceae</taxon>
        <taxon>Roseateles</taxon>
    </lineage>
</organism>
<accession>A0A9X4R3E0</accession>
<evidence type="ECO:0000256" key="1">
    <source>
        <dbReference type="ARBA" id="ARBA00006226"/>
    </source>
</evidence>
<evidence type="ECO:0000313" key="4">
    <source>
        <dbReference type="EMBL" id="MDG0861221.1"/>
    </source>
</evidence>
<dbReference type="InterPro" id="IPR007712">
    <property type="entry name" value="RelE/ParE_toxin"/>
</dbReference>
<sequence>MSRVRLRPQAELDILEIWTYIAEDNFAAADRWVDALNDSFALWATQPALGRPRDEVDAGLRSLAFGRYVVFYETLADGIDVIRVLHGSRDVDQAFNR</sequence>
<comment type="similarity">
    <text evidence="1 3">Belongs to the RelE toxin family.</text>
</comment>
<dbReference type="EMBL" id="SGUG01000002">
    <property type="protein sequence ID" value="MDG0861221.1"/>
    <property type="molecule type" value="Genomic_DNA"/>
</dbReference>
<protein>
    <recommendedName>
        <fullName evidence="3">Toxin</fullName>
    </recommendedName>
</protein>
<comment type="caution">
    <text evidence="4">The sequence shown here is derived from an EMBL/GenBank/DDBJ whole genome shotgun (WGS) entry which is preliminary data.</text>
</comment>
<name>A0A9X4R3E0_9BURK</name>
<evidence type="ECO:0000313" key="5">
    <source>
        <dbReference type="Proteomes" id="UP001152766"/>
    </source>
</evidence>
<dbReference type="InterPro" id="IPR028344">
    <property type="entry name" value="ParE1/4"/>
</dbReference>
<dbReference type="InterPro" id="IPR051803">
    <property type="entry name" value="TA_system_RelE-like_toxin"/>
</dbReference>
<dbReference type="InterPro" id="IPR035093">
    <property type="entry name" value="RelE/ParE_toxin_dom_sf"/>
</dbReference>
<dbReference type="PIRSF" id="PIRSF029218">
    <property type="entry name" value="ParE"/>
    <property type="match status" value="1"/>
</dbReference>
<proteinExistence type="inferred from homology"/>
<gene>
    <name evidence="4" type="ORF">EXJ73_01870</name>
</gene>
<keyword evidence="5" id="KW-1185">Reference proteome</keyword>
<dbReference type="Pfam" id="PF05016">
    <property type="entry name" value="ParE_toxin"/>
    <property type="match status" value="1"/>
</dbReference>
<dbReference type="PANTHER" id="PTHR33755:SF6">
    <property type="entry name" value="PLASMID STABILIZATION SYSTEM PROTEIN"/>
    <property type="match status" value="1"/>
</dbReference>
<keyword evidence="2" id="KW-1277">Toxin-antitoxin system</keyword>